<dbReference type="SUPFAM" id="SSF64268">
    <property type="entry name" value="PX domain"/>
    <property type="match status" value="1"/>
</dbReference>
<name>A0ABQ6MMZ3_9STRA</name>
<evidence type="ECO:0000313" key="3">
    <source>
        <dbReference type="EMBL" id="GMI28739.1"/>
    </source>
</evidence>
<dbReference type="Pfam" id="PF00787">
    <property type="entry name" value="PX"/>
    <property type="match status" value="1"/>
</dbReference>
<proteinExistence type="predicted"/>
<gene>
    <name evidence="3" type="ORF">TeGR_g11684</name>
</gene>
<protein>
    <recommendedName>
        <fullName evidence="2">PX domain-containing protein</fullName>
    </recommendedName>
</protein>
<dbReference type="Proteomes" id="UP001165060">
    <property type="component" value="Unassembled WGS sequence"/>
</dbReference>
<dbReference type="InterPro" id="IPR001683">
    <property type="entry name" value="PX_dom"/>
</dbReference>
<feature type="domain" description="PX" evidence="2">
    <location>
        <begin position="44"/>
        <end position="127"/>
    </location>
</feature>
<evidence type="ECO:0000256" key="1">
    <source>
        <dbReference type="SAM" id="Coils"/>
    </source>
</evidence>
<organism evidence="3 4">
    <name type="scientific">Tetraparma gracilis</name>
    <dbReference type="NCBI Taxonomy" id="2962635"/>
    <lineage>
        <taxon>Eukaryota</taxon>
        <taxon>Sar</taxon>
        <taxon>Stramenopiles</taxon>
        <taxon>Ochrophyta</taxon>
        <taxon>Bolidophyceae</taxon>
        <taxon>Parmales</taxon>
        <taxon>Triparmaceae</taxon>
        <taxon>Tetraparma</taxon>
    </lineage>
</organism>
<evidence type="ECO:0000259" key="2">
    <source>
        <dbReference type="Pfam" id="PF00787"/>
    </source>
</evidence>
<dbReference type="Gene3D" id="3.30.1520.10">
    <property type="entry name" value="Phox-like domain"/>
    <property type="match status" value="1"/>
</dbReference>
<accession>A0ABQ6MMZ3</accession>
<dbReference type="EMBL" id="BRYB01001568">
    <property type="protein sequence ID" value="GMI28739.1"/>
    <property type="molecule type" value="Genomic_DNA"/>
</dbReference>
<feature type="coiled-coil region" evidence="1">
    <location>
        <begin position="129"/>
        <end position="166"/>
    </location>
</feature>
<dbReference type="CDD" id="cd06093">
    <property type="entry name" value="PX_domain"/>
    <property type="match status" value="1"/>
</dbReference>
<comment type="caution">
    <text evidence="3">The sequence shown here is derived from an EMBL/GenBank/DDBJ whole genome shotgun (WGS) entry which is preliminary data.</text>
</comment>
<keyword evidence="1" id="KW-0175">Coiled coil</keyword>
<dbReference type="InterPro" id="IPR036871">
    <property type="entry name" value="PX_dom_sf"/>
</dbReference>
<keyword evidence="4" id="KW-1185">Reference proteome</keyword>
<reference evidence="3 4" key="1">
    <citation type="journal article" date="2023" name="Commun. Biol.">
        <title>Genome analysis of Parmales, the sister group of diatoms, reveals the evolutionary specialization of diatoms from phago-mixotrophs to photoautotrophs.</title>
        <authorList>
            <person name="Ban H."/>
            <person name="Sato S."/>
            <person name="Yoshikawa S."/>
            <person name="Yamada K."/>
            <person name="Nakamura Y."/>
            <person name="Ichinomiya M."/>
            <person name="Sato N."/>
            <person name="Blanc-Mathieu R."/>
            <person name="Endo H."/>
            <person name="Kuwata A."/>
            <person name="Ogata H."/>
        </authorList>
    </citation>
    <scope>NUCLEOTIDE SEQUENCE [LARGE SCALE GENOMIC DNA]</scope>
</reference>
<evidence type="ECO:0000313" key="4">
    <source>
        <dbReference type="Proteomes" id="UP001165060"/>
    </source>
</evidence>
<sequence>MSDASAAQLSKMKTSLGDLTATVTITSDVSGHPEYTLKVKDNRTLQEYEVNNRFKLFRGLKKKLDAESKGLIESPFPKTFAKSKMGVKLTEKELNARVEGLNTWIAEVISKLNELNRGECELIAEFVNLEHLEEKGRKMSNAAASLQKAARAKAEAKRKAEEEAKKKAGLGLSSIAISYPSADKPPVAGDKAPAACCIVS</sequence>